<dbReference type="EMBL" id="JARJLG010000291">
    <property type="protein sequence ID" value="KAJ7719529.1"/>
    <property type="molecule type" value="Genomic_DNA"/>
</dbReference>
<feature type="region of interest" description="Disordered" evidence="1">
    <location>
        <begin position="1013"/>
        <end position="1043"/>
    </location>
</feature>
<name>A0AAD7MJR0_9AGAR</name>
<feature type="region of interest" description="Disordered" evidence="1">
    <location>
        <begin position="1205"/>
        <end position="1224"/>
    </location>
</feature>
<gene>
    <name evidence="3" type="ORF">DFH07DRAFT_784629</name>
</gene>
<feature type="compositionally biased region" description="Basic and acidic residues" evidence="1">
    <location>
        <begin position="1013"/>
        <end position="1025"/>
    </location>
</feature>
<keyword evidence="4" id="KW-1185">Reference proteome</keyword>
<dbReference type="AlphaFoldDB" id="A0AAD7MJR0"/>
<evidence type="ECO:0000313" key="4">
    <source>
        <dbReference type="Proteomes" id="UP001215280"/>
    </source>
</evidence>
<organism evidence="3 4">
    <name type="scientific">Mycena maculata</name>
    <dbReference type="NCBI Taxonomy" id="230809"/>
    <lineage>
        <taxon>Eukaryota</taxon>
        <taxon>Fungi</taxon>
        <taxon>Dikarya</taxon>
        <taxon>Basidiomycota</taxon>
        <taxon>Agaricomycotina</taxon>
        <taxon>Agaricomycetes</taxon>
        <taxon>Agaricomycetidae</taxon>
        <taxon>Agaricales</taxon>
        <taxon>Marasmiineae</taxon>
        <taxon>Mycenaceae</taxon>
        <taxon>Mycena</taxon>
    </lineage>
</organism>
<dbReference type="Proteomes" id="UP001215280">
    <property type="component" value="Unassembled WGS sequence"/>
</dbReference>
<reference evidence="3" key="1">
    <citation type="submission" date="2023-03" db="EMBL/GenBank/DDBJ databases">
        <title>Massive genome expansion in bonnet fungi (Mycena s.s.) driven by repeated elements and novel gene families across ecological guilds.</title>
        <authorList>
            <consortium name="Lawrence Berkeley National Laboratory"/>
            <person name="Harder C.B."/>
            <person name="Miyauchi S."/>
            <person name="Viragh M."/>
            <person name="Kuo A."/>
            <person name="Thoen E."/>
            <person name="Andreopoulos B."/>
            <person name="Lu D."/>
            <person name="Skrede I."/>
            <person name="Drula E."/>
            <person name="Henrissat B."/>
            <person name="Morin E."/>
            <person name="Kohler A."/>
            <person name="Barry K."/>
            <person name="LaButti K."/>
            <person name="Morin E."/>
            <person name="Salamov A."/>
            <person name="Lipzen A."/>
            <person name="Mereny Z."/>
            <person name="Hegedus B."/>
            <person name="Baldrian P."/>
            <person name="Stursova M."/>
            <person name="Weitz H."/>
            <person name="Taylor A."/>
            <person name="Grigoriev I.V."/>
            <person name="Nagy L.G."/>
            <person name="Martin F."/>
            <person name="Kauserud H."/>
        </authorList>
    </citation>
    <scope>NUCLEOTIDE SEQUENCE</scope>
    <source>
        <strain evidence="3">CBHHK188m</strain>
    </source>
</reference>
<feature type="compositionally biased region" description="Pro residues" evidence="1">
    <location>
        <begin position="97"/>
        <end position="110"/>
    </location>
</feature>
<dbReference type="PANTHER" id="PTHR33096:SF1">
    <property type="entry name" value="CXC1-LIKE CYSTEINE CLUSTER ASSOCIATED WITH KDZ TRANSPOSASES DOMAIN-CONTAINING PROTEIN"/>
    <property type="match status" value="1"/>
</dbReference>
<dbReference type="Pfam" id="PF18803">
    <property type="entry name" value="CxC2"/>
    <property type="match status" value="1"/>
</dbReference>
<evidence type="ECO:0000256" key="1">
    <source>
        <dbReference type="SAM" id="MobiDB-lite"/>
    </source>
</evidence>
<sequence>MSYRCEPPFYPDPDQPPDEPLLGRRLYLVCGRNVKHPGAYVSWPSAEAEYTGVSSATVKAYSSWSILRSAWYKRCDLGEHNHPVDPHLETRVIRPSTSPPLPPSGLPPSAPNVVWIESRSPSPETSGTGPPPYTLSASAVPAYMVRVGSEGEIFSDVDEALAVYNDLLKTGQKPRLFGGRRSMMDKKRRKREVFKNQASAGQSVASSATNRRLFVERHAAPPRSPEKARPLDNFDFLMGFDEGGGFEPQEIEREGPATIKVKVKKKKRYENSVGFFAALKDNFKTDYGQDHPLKTWIPYRDEYCDALIELKGRGLVDERLRCLSREEPDMALHRLLREAYDLHGVRDRKAPGSTTALAGGIQYQIRHPFGEECPFLHVPRPTTQENITNGKGFVVLHNNRIHVLDLDFCGCPGAPPERKQLLDIGWYPATPKNPSTAATLSLLRRFHKLNLQARLPAYDFYNTLVILTNAAGLKKLPNWLPQFMTMVRKYRHLEMCKHAGRAHTPEGIEGTKPGELAEACQCRACPIPGVNLPENWAEAPPEITWIYRLMLSEDANFKMKGRDRSSRAKDPTLGPGWAYMVASDAYLRFLVKHVEDDEINHCVSFAALWSANNKRSKGLRASGIGSRAKEMPPELQLPDWLEIIFKVPKFHLPPHVKKCHGPYSFNFTKGVGRTDGEGVERNWSWLNWVARSVSVMGPGSREDTIDDLCGFSNWKKTVDLGNSLLRKMVLAIPQAMIHSRAFHSFMNGLRDSHEEDLRKWEKMVRAWEVDATLECPYDYAEVEANTMAEVMHRFSEEEHARVVRNGAAALQVKPAAFLMASIQIQESQAAVRLDATRTCKTTIQATSLQRARTLLLGKVSALRDVQGTYMPSLRQWLGQQNPPLPEGSTARPETIPIYLPSSLAAEVREAVCVPDLTAQEELLRMAQAGEALRDLRSGLHTRTFAHQFQRKHLEGQEMYTRSRELLDVIEDRIRVAASRYRAAWVALVALQGPGDWQDELRELMKEDIRGMNERSLNADEKEENRKARKRAGLPVNGDEANVDEYGEPVDQTVFFNLETGEGRRRMSWIWFMGKIDGTDVGPDGRLHEDIRVEWAKARARADRWREEVILLDEEMHRVLQYCTWKAQWWDERVALVREEGRAAIGPELAEGLRAYALVQASREREWAITWEVKWRVVRVRAELVLRDHITQVTDEVLVPLEVELEDEDEEEDPYDGFDEEEDLF</sequence>
<feature type="domain" description="CxC2-like cysteine cluster KDZ transposase-associated" evidence="2">
    <location>
        <begin position="360"/>
        <end position="472"/>
    </location>
</feature>
<comment type="caution">
    <text evidence="3">The sequence shown here is derived from an EMBL/GenBank/DDBJ whole genome shotgun (WGS) entry which is preliminary data.</text>
</comment>
<dbReference type="InterPro" id="IPR041457">
    <property type="entry name" value="CxC2_KDZ-assoc"/>
</dbReference>
<feature type="compositionally biased region" description="Low complexity" evidence="1">
    <location>
        <begin position="117"/>
        <end position="128"/>
    </location>
</feature>
<proteinExistence type="predicted"/>
<accession>A0AAD7MJR0</accession>
<evidence type="ECO:0000259" key="2">
    <source>
        <dbReference type="Pfam" id="PF18803"/>
    </source>
</evidence>
<evidence type="ECO:0000313" key="3">
    <source>
        <dbReference type="EMBL" id="KAJ7719529.1"/>
    </source>
</evidence>
<feature type="region of interest" description="Disordered" evidence="1">
    <location>
        <begin position="91"/>
        <end position="133"/>
    </location>
</feature>
<dbReference type="PANTHER" id="PTHR33096">
    <property type="entry name" value="CXC2 DOMAIN-CONTAINING PROTEIN"/>
    <property type="match status" value="1"/>
</dbReference>
<dbReference type="Pfam" id="PF18758">
    <property type="entry name" value="KDZ"/>
    <property type="match status" value="2"/>
</dbReference>
<protein>
    <recommendedName>
        <fullName evidence="2">CxC2-like cysteine cluster KDZ transposase-associated domain-containing protein</fullName>
    </recommendedName>
</protein>
<dbReference type="InterPro" id="IPR040521">
    <property type="entry name" value="KDZ"/>
</dbReference>